<sequence>MGASGMRKEKGLKTVKFEKARQKENKERVNFSVAEQRVWRCCGGFNTRQQVVKKGRATRDGTGMGISNVFIFTPSSALTGPPDSKCRIKAQPHTSTSGESHRKMLNGQAQTNRGGGVEVPFPSPVSAAGVVWNDKAATDPKFCQAGVLWFCLVCSGVSPWGAGAALETCPGLRQPRIVGIRVAAFTFRSSRYYPVIIVLFFEAEILQSNCLGHGGGLPFCCHTSKYEANWANKSVTMLDANSTDQ</sequence>
<gene>
    <name evidence="2" type="ORF">IF1G_04761</name>
</gene>
<comment type="caution">
    <text evidence="2">The sequence shown here is derived from an EMBL/GenBank/DDBJ whole genome shotgun (WGS) entry which is preliminary data.</text>
</comment>
<dbReference type="AlphaFoldDB" id="A0A545V391"/>
<name>A0A545V391_9HYPO</name>
<evidence type="ECO:0000313" key="2">
    <source>
        <dbReference type="EMBL" id="TQV96178.1"/>
    </source>
</evidence>
<protein>
    <submittedName>
        <fullName evidence="2">Uncharacterized protein</fullName>
    </submittedName>
</protein>
<dbReference type="Proteomes" id="UP000315783">
    <property type="component" value="Unassembled WGS sequence"/>
</dbReference>
<evidence type="ECO:0000313" key="3">
    <source>
        <dbReference type="Proteomes" id="UP000315783"/>
    </source>
</evidence>
<proteinExistence type="predicted"/>
<evidence type="ECO:0000256" key="1">
    <source>
        <dbReference type="SAM" id="MobiDB-lite"/>
    </source>
</evidence>
<keyword evidence="3" id="KW-1185">Reference proteome</keyword>
<accession>A0A545V391</accession>
<reference evidence="2 3" key="1">
    <citation type="journal article" date="2019" name="Appl. Microbiol. Biotechnol.">
        <title>Genome sequence of Isaria javanica and comparative genome analysis insights into family S53 peptidase evolution in fungal entomopathogens.</title>
        <authorList>
            <person name="Lin R."/>
            <person name="Zhang X."/>
            <person name="Xin B."/>
            <person name="Zou M."/>
            <person name="Gao Y."/>
            <person name="Qin F."/>
            <person name="Hu Q."/>
            <person name="Xie B."/>
            <person name="Cheng X."/>
        </authorList>
    </citation>
    <scope>NUCLEOTIDE SEQUENCE [LARGE SCALE GENOMIC DNA]</scope>
    <source>
        <strain evidence="2 3">IJ1G</strain>
    </source>
</reference>
<dbReference type="EMBL" id="SPUK01000006">
    <property type="protein sequence ID" value="TQV96178.1"/>
    <property type="molecule type" value="Genomic_DNA"/>
</dbReference>
<organism evidence="2 3">
    <name type="scientific">Cordyceps javanica</name>
    <dbReference type="NCBI Taxonomy" id="43265"/>
    <lineage>
        <taxon>Eukaryota</taxon>
        <taxon>Fungi</taxon>
        <taxon>Dikarya</taxon>
        <taxon>Ascomycota</taxon>
        <taxon>Pezizomycotina</taxon>
        <taxon>Sordariomycetes</taxon>
        <taxon>Hypocreomycetidae</taxon>
        <taxon>Hypocreales</taxon>
        <taxon>Cordycipitaceae</taxon>
        <taxon>Cordyceps</taxon>
    </lineage>
</organism>
<feature type="region of interest" description="Disordered" evidence="1">
    <location>
        <begin position="88"/>
        <end position="113"/>
    </location>
</feature>